<proteinExistence type="predicted"/>
<feature type="coiled-coil region" evidence="1">
    <location>
        <begin position="100"/>
        <end position="127"/>
    </location>
</feature>
<dbReference type="OrthoDB" id="10065844at2759"/>
<name>A0A8B6CTJ2_MYTGA</name>
<evidence type="ECO:0000313" key="4">
    <source>
        <dbReference type="Proteomes" id="UP000596742"/>
    </source>
</evidence>
<dbReference type="EMBL" id="UYJE01002204">
    <property type="protein sequence ID" value="VDI08600.1"/>
    <property type="molecule type" value="Genomic_DNA"/>
</dbReference>
<comment type="caution">
    <text evidence="3">The sequence shown here is derived from an EMBL/GenBank/DDBJ whole genome shotgun (WGS) entry which is preliminary data.</text>
</comment>
<evidence type="ECO:0000313" key="3">
    <source>
        <dbReference type="EMBL" id="VDI08600.1"/>
    </source>
</evidence>
<evidence type="ECO:0000256" key="1">
    <source>
        <dbReference type="SAM" id="Coils"/>
    </source>
</evidence>
<feature type="region of interest" description="Disordered" evidence="2">
    <location>
        <begin position="58"/>
        <end position="86"/>
    </location>
</feature>
<evidence type="ECO:0000256" key="2">
    <source>
        <dbReference type="SAM" id="MobiDB-lite"/>
    </source>
</evidence>
<feature type="compositionally biased region" description="Polar residues" evidence="2">
    <location>
        <begin position="70"/>
        <end position="80"/>
    </location>
</feature>
<protein>
    <submittedName>
        <fullName evidence="3">Uncharacterized protein</fullName>
    </submittedName>
</protein>
<gene>
    <name evidence="3" type="ORF">MGAL_10B038029</name>
</gene>
<sequence length="294" mass="32805">MDKLDIIQRSVLSHKDEQEDLITELKEKIHTFETQIIKEHDKSKKVKSNVQDETTFSLNIIPDKPKDINNNDQSTNSSQIHPDDTKPDIDIGNLILAESKAKLELDKIQTRRELETAEVKLEILEGVSQGGSVLDDAKKYLPQADICANFLKTVSASHDQNKNSSVPNILSSSVPFTSDTNVDYAINQNQPVVAPFVSSSGLNPEVNEFVPIQRETSSFRAMDHVQTDSVHVDLPKTEMPIMSKTISSDVVTDLAKSFADQVNLNRLPPPEPPIFNGDPLKYASWKVAFETLIE</sequence>
<dbReference type="AlphaFoldDB" id="A0A8B6CTJ2"/>
<keyword evidence="1" id="KW-0175">Coiled coil</keyword>
<dbReference type="Proteomes" id="UP000596742">
    <property type="component" value="Unassembled WGS sequence"/>
</dbReference>
<accession>A0A8B6CTJ2</accession>
<reference evidence="3" key="1">
    <citation type="submission" date="2018-11" db="EMBL/GenBank/DDBJ databases">
        <authorList>
            <person name="Alioto T."/>
            <person name="Alioto T."/>
        </authorList>
    </citation>
    <scope>NUCLEOTIDE SEQUENCE</scope>
</reference>
<keyword evidence="4" id="KW-1185">Reference proteome</keyword>
<organism evidence="3 4">
    <name type="scientific">Mytilus galloprovincialis</name>
    <name type="common">Mediterranean mussel</name>
    <dbReference type="NCBI Taxonomy" id="29158"/>
    <lineage>
        <taxon>Eukaryota</taxon>
        <taxon>Metazoa</taxon>
        <taxon>Spiralia</taxon>
        <taxon>Lophotrochozoa</taxon>
        <taxon>Mollusca</taxon>
        <taxon>Bivalvia</taxon>
        <taxon>Autobranchia</taxon>
        <taxon>Pteriomorphia</taxon>
        <taxon>Mytilida</taxon>
        <taxon>Mytiloidea</taxon>
        <taxon>Mytilidae</taxon>
        <taxon>Mytilinae</taxon>
        <taxon>Mytilus</taxon>
    </lineage>
</organism>